<evidence type="ECO:0000313" key="2">
    <source>
        <dbReference type="EMBL" id="GEO40785.1"/>
    </source>
</evidence>
<name>A0A512DWD1_9PROT</name>
<feature type="transmembrane region" description="Helical" evidence="1">
    <location>
        <begin position="85"/>
        <end position="105"/>
    </location>
</feature>
<proteinExistence type="predicted"/>
<dbReference type="RefSeq" id="WP_044428746.1">
    <property type="nucleotide sequence ID" value="NZ_BJYZ01000023.1"/>
</dbReference>
<keyword evidence="1" id="KW-1133">Transmembrane helix</keyword>
<organism evidence="2 3">
    <name type="scientific">Skermanella aerolata</name>
    <dbReference type="NCBI Taxonomy" id="393310"/>
    <lineage>
        <taxon>Bacteria</taxon>
        <taxon>Pseudomonadati</taxon>
        <taxon>Pseudomonadota</taxon>
        <taxon>Alphaproteobacteria</taxon>
        <taxon>Rhodospirillales</taxon>
        <taxon>Azospirillaceae</taxon>
        <taxon>Skermanella</taxon>
    </lineage>
</organism>
<comment type="caution">
    <text evidence="2">The sequence shown here is derived from an EMBL/GenBank/DDBJ whole genome shotgun (WGS) entry which is preliminary data.</text>
</comment>
<keyword evidence="3" id="KW-1185">Reference proteome</keyword>
<keyword evidence="1" id="KW-0812">Transmembrane</keyword>
<gene>
    <name evidence="2" type="ORF">SAE02_49330</name>
</gene>
<keyword evidence="1" id="KW-0472">Membrane</keyword>
<protein>
    <submittedName>
        <fullName evidence="2">Membrane protein</fullName>
    </submittedName>
</protein>
<evidence type="ECO:0000313" key="3">
    <source>
        <dbReference type="Proteomes" id="UP000321523"/>
    </source>
</evidence>
<dbReference type="Proteomes" id="UP000321523">
    <property type="component" value="Unassembled WGS sequence"/>
</dbReference>
<accession>A0A512DWD1</accession>
<dbReference type="AlphaFoldDB" id="A0A512DWD1"/>
<evidence type="ECO:0000256" key="1">
    <source>
        <dbReference type="SAM" id="Phobius"/>
    </source>
</evidence>
<sequence>MTGGMPIGDDDLHGYVDQRLTPERMAAVEAYIATHPDAAAQVLQYREQRDALRSALQHKYDEPVPVRLRVAGIQAERRRRWRRSLGRVAAAGLWLLIGAAGGWIANEELTATPPVRVAASSALPANAVAQEALTAHRIFAAEVRHPVEVDVTQEKHLVEWLSKRLARPLRVPDLSAQGYRLMGGRLLPASAGPAAQFMYDDGTGRRLTVYLTAEDGGETSFRYVQDGELGGFYWRDAGFGYAVLAQADRRDLLATAEAIYRQTDDTVPVSGR</sequence>
<dbReference type="EMBL" id="BJYZ01000023">
    <property type="protein sequence ID" value="GEO40785.1"/>
    <property type="molecule type" value="Genomic_DNA"/>
</dbReference>
<dbReference type="OrthoDB" id="7187254at2"/>
<reference evidence="2 3" key="1">
    <citation type="submission" date="2019-07" db="EMBL/GenBank/DDBJ databases">
        <title>Whole genome shotgun sequence of Skermanella aerolata NBRC 106429.</title>
        <authorList>
            <person name="Hosoyama A."/>
            <person name="Uohara A."/>
            <person name="Ohji S."/>
            <person name="Ichikawa N."/>
        </authorList>
    </citation>
    <scope>NUCLEOTIDE SEQUENCE [LARGE SCALE GENOMIC DNA]</scope>
    <source>
        <strain evidence="2 3">NBRC 106429</strain>
    </source>
</reference>